<keyword evidence="8" id="KW-1185">Reference proteome</keyword>
<evidence type="ECO:0000256" key="3">
    <source>
        <dbReference type="ARBA" id="ARBA00022840"/>
    </source>
</evidence>
<gene>
    <name evidence="7" type="ORF">SAMN06296378_0217</name>
</gene>
<proteinExistence type="predicted"/>
<evidence type="ECO:0000259" key="6">
    <source>
        <dbReference type="PROSITE" id="PS50893"/>
    </source>
</evidence>
<feature type="compositionally biased region" description="Low complexity" evidence="5">
    <location>
        <begin position="9"/>
        <end position="22"/>
    </location>
</feature>
<dbReference type="InterPro" id="IPR027417">
    <property type="entry name" value="P-loop_NTPase"/>
</dbReference>
<feature type="compositionally biased region" description="Low complexity" evidence="5">
    <location>
        <begin position="36"/>
        <end position="58"/>
    </location>
</feature>
<evidence type="ECO:0000256" key="2">
    <source>
        <dbReference type="ARBA" id="ARBA00022741"/>
    </source>
</evidence>
<dbReference type="GO" id="GO:0005524">
    <property type="term" value="F:ATP binding"/>
    <property type="evidence" value="ECO:0007669"/>
    <property type="project" value="UniProtKB-KW"/>
</dbReference>
<reference evidence="7 8" key="1">
    <citation type="submission" date="2017-09" db="EMBL/GenBank/DDBJ databases">
        <authorList>
            <person name="Ehlers B."/>
            <person name="Leendertz F.H."/>
        </authorList>
    </citation>
    <scope>NUCLEOTIDE SEQUENCE [LARGE SCALE GENOMIC DNA]</scope>
    <source>
        <strain evidence="7 8">CGMCC 1.05381</strain>
    </source>
</reference>
<dbReference type="GO" id="GO:0016020">
    <property type="term" value="C:membrane"/>
    <property type="evidence" value="ECO:0007669"/>
    <property type="project" value="InterPro"/>
</dbReference>
<dbReference type="AlphaFoldDB" id="A0A2C8YB14"/>
<dbReference type="InterPro" id="IPR003439">
    <property type="entry name" value="ABC_transporter-like_ATP-bd"/>
</dbReference>
<feature type="region of interest" description="Disordered" evidence="5">
    <location>
        <begin position="1"/>
        <end position="58"/>
    </location>
</feature>
<sequence>MDEPTKPISTASSARTRSTVTSKKPTAPRPKGAAQRKPTASATTTATAAARKTTPKRASLATAGAVQVSVEAPPAPVDDMTTAVPTITGVMKRPELPETQWKGGELASNTPPPLPDAPLAVLQANSISAWFGDRKVLDRVDLTMEAGKVTALIGPSGCGKSTFLRILNRMHEMIPSASLAGEVLLDGVDIYDANRRLTQARRDIGMVFQKPNPFPAMSIYDNVIAGLKLTGISASRDTKDQLVESSLTKAGLWKEVRDRLRQPGGGLSGGQQQRLCIARSLAVRPRVLLMDEPCSALDPTSTRVIEETMLELAKEVTIVIVTHNMQQAQRVSDNCAFFLASLGTPGAIVEQGDTAVMFSDPTDPRTLDYVNGRFG</sequence>
<accession>A0A2C8YB14</accession>
<dbReference type="EMBL" id="OCST01000001">
    <property type="protein sequence ID" value="SOE47438.1"/>
    <property type="molecule type" value="Genomic_DNA"/>
</dbReference>
<dbReference type="CDD" id="cd03260">
    <property type="entry name" value="ABC_PstB_phosphate_transporter"/>
    <property type="match status" value="1"/>
</dbReference>
<organism evidence="7 8">
    <name type="scientific">Salinibacterium xinjiangense</name>
    <dbReference type="NCBI Taxonomy" id="386302"/>
    <lineage>
        <taxon>Bacteria</taxon>
        <taxon>Bacillati</taxon>
        <taxon>Actinomycetota</taxon>
        <taxon>Actinomycetes</taxon>
        <taxon>Micrococcales</taxon>
        <taxon>Microbacteriaceae</taxon>
        <taxon>Salinibacterium</taxon>
    </lineage>
</organism>
<evidence type="ECO:0000256" key="4">
    <source>
        <dbReference type="ARBA" id="ARBA00022967"/>
    </source>
</evidence>
<dbReference type="PANTHER" id="PTHR43423">
    <property type="entry name" value="ABC TRANSPORTER I FAMILY MEMBER 17"/>
    <property type="match status" value="1"/>
</dbReference>
<name>A0A2C8YB14_9MICO</name>
<evidence type="ECO:0000313" key="8">
    <source>
        <dbReference type="Proteomes" id="UP000219440"/>
    </source>
</evidence>
<dbReference type="Pfam" id="PF00005">
    <property type="entry name" value="ABC_tran"/>
    <property type="match status" value="1"/>
</dbReference>
<keyword evidence="4" id="KW-1278">Translocase</keyword>
<dbReference type="Proteomes" id="UP000219440">
    <property type="component" value="Unassembled WGS sequence"/>
</dbReference>
<dbReference type="PANTHER" id="PTHR43423:SF1">
    <property type="entry name" value="ABC TRANSPORTER I FAMILY MEMBER 17"/>
    <property type="match status" value="1"/>
</dbReference>
<evidence type="ECO:0000256" key="5">
    <source>
        <dbReference type="SAM" id="MobiDB-lite"/>
    </source>
</evidence>
<dbReference type="GO" id="GO:0016887">
    <property type="term" value="F:ATP hydrolysis activity"/>
    <property type="evidence" value="ECO:0007669"/>
    <property type="project" value="InterPro"/>
</dbReference>
<dbReference type="InterPro" id="IPR005670">
    <property type="entry name" value="PstB-like"/>
</dbReference>
<dbReference type="InterPro" id="IPR003593">
    <property type="entry name" value="AAA+_ATPase"/>
</dbReference>
<feature type="domain" description="ABC transporter" evidence="6">
    <location>
        <begin position="122"/>
        <end position="370"/>
    </location>
</feature>
<keyword evidence="2" id="KW-0547">Nucleotide-binding</keyword>
<protein>
    <submittedName>
        <fullName evidence="7">Phosphate ABC transporter, ATP-binding protein</fullName>
    </submittedName>
</protein>
<dbReference type="SMART" id="SM00382">
    <property type="entry name" value="AAA"/>
    <property type="match status" value="1"/>
</dbReference>
<dbReference type="SUPFAM" id="SSF52540">
    <property type="entry name" value="P-loop containing nucleoside triphosphate hydrolases"/>
    <property type="match status" value="1"/>
</dbReference>
<dbReference type="InterPro" id="IPR017871">
    <property type="entry name" value="ABC_transporter-like_CS"/>
</dbReference>
<dbReference type="PROSITE" id="PS00211">
    <property type="entry name" value="ABC_TRANSPORTER_1"/>
    <property type="match status" value="1"/>
</dbReference>
<dbReference type="GO" id="GO:0035435">
    <property type="term" value="P:phosphate ion transmembrane transport"/>
    <property type="evidence" value="ECO:0007669"/>
    <property type="project" value="InterPro"/>
</dbReference>
<dbReference type="Gene3D" id="3.40.50.300">
    <property type="entry name" value="P-loop containing nucleotide triphosphate hydrolases"/>
    <property type="match status" value="1"/>
</dbReference>
<dbReference type="PROSITE" id="PS50893">
    <property type="entry name" value="ABC_TRANSPORTER_2"/>
    <property type="match status" value="1"/>
</dbReference>
<evidence type="ECO:0000256" key="1">
    <source>
        <dbReference type="ARBA" id="ARBA00022448"/>
    </source>
</evidence>
<evidence type="ECO:0000313" key="7">
    <source>
        <dbReference type="EMBL" id="SOE47438.1"/>
    </source>
</evidence>
<keyword evidence="3 7" id="KW-0067">ATP-binding</keyword>
<dbReference type="GO" id="GO:0005315">
    <property type="term" value="F:phosphate transmembrane transporter activity"/>
    <property type="evidence" value="ECO:0007669"/>
    <property type="project" value="InterPro"/>
</dbReference>
<keyword evidence="1" id="KW-0813">Transport</keyword>